<keyword evidence="2" id="KW-1185">Reference proteome</keyword>
<reference evidence="2" key="1">
    <citation type="journal article" date="2019" name="Int. J. Syst. Evol. Microbiol.">
        <title>The Global Catalogue of Microorganisms (GCM) 10K type strain sequencing project: providing services to taxonomists for standard genome sequencing and annotation.</title>
        <authorList>
            <consortium name="The Broad Institute Genomics Platform"/>
            <consortium name="The Broad Institute Genome Sequencing Center for Infectious Disease"/>
            <person name="Wu L."/>
            <person name="Ma J."/>
        </authorList>
    </citation>
    <scope>NUCLEOTIDE SEQUENCE [LARGE SCALE GENOMIC DNA]</scope>
    <source>
        <strain evidence="2">CCUG 54329</strain>
    </source>
</reference>
<sequence length="249" mass="27739">MTIRLPTFLPGVPEHLVRAALTRAGGNEIESGKLDSPESSAALAVNAFGWFIERAGDLPPFPGLADLDWPAVRVDVERQMRFPWRGGRHPWLDASVETCGRVIGIESKRFEPFRDAKTVNLSDAYDREVWGNQMTPFTAMRDRLRAGDGHYHHLDAAQLVKHAFGLVTEGRRLGKAPVLFYLYAEPTHRGSALVRGTAIERHRAEIADFASAVAGAEVRFAACSWREWLAGWTSDAREHADALIARFRP</sequence>
<gene>
    <name evidence="1" type="ORF">ACFQ24_12340</name>
</gene>
<accession>A0ABW3P2M9</accession>
<evidence type="ECO:0008006" key="3">
    <source>
        <dbReference type="Google" id="ProtNLM"/>
    </source>
</evidence>
<organism evidence="1 2">
    <name type="scientific">Sphingobium olei</name>
    <dbReference type="NCBI Taxonomy" id="420955"/>
    <lineage>
        <taxon>Bacteria</taxon>
        <taxon>Pseudomonadati</taxon>
        <taxon>Pseudomonadota</taxon>
        <taxon>Alphaproteobacteria</taxon>
        <taxon>Sphingomonadales</taxon>
        <taxon>Sphingomonadaceae</taxon>
        <taxon>Sphingobium</taxon>
    </lineage>
</organism>
<protein>
    <recommendedName>
        <fullName evidence="3">Restriction endonuclease</fullName>
    </recommendedName>
</protein>
<dbReference type="Pfam" id="PF22558">
    <property type="entry name" value="REase-ARP"/>
    <property type="match status" value="1"/>
</dbReference>
<comment type="caution">
    <text evidence="1">The sequence shown here is derived from an EMBL/GenBank/DDBJ whole genome shotgun (WGS) entry which is preliminary data.</text>
</comment>
<dbReference type="RefSeq" id="WP_380911606.1">
    <property type="nucleotide sequence ID" value="NZ_JBHTLS010000126.1"/>
</dbReference>
<evidence type="ECO:0000313" key="1">
    <source>
        <dbReference type="EMBL" id="MFD1105654.1"/>
    </source>
</evidence>
<dbReference type="InterPro" id="IPR054333">
    <property type="entry name" value="REase-ARP-assoc"/>
</dbReference>
<dbReference type="Proteomes" id="UP001597203">
    <property type="component" value="Unassembled WGS sequence"/>
</dbReference>
<proteinExistence type="predicted"/>
<evidence type="ECO:0000313" key="2">
    <source>
        <dbReference type="Proteomes" id="UP001597203"/>
    </source>
</evidence>
<name>A0ABW3P2M9_9SPHN</name>
<dbReference type="EMBL" id="JBHTLS010000126">
    <property type="protein sequence ID" value="MFD1105654.1"/>
    <property type="molecule type" value="Genomic_DNA"/>
</dbReference>